<keyword evidence="3" id="KW-0479">Metal-binding</keyword>
<keyword evidence="9" id="KW-1185">Reference proteome</keyword>
<dbReference type="PANTHER" id="PTHR13058:SF19">
    <property type="entry name" value="LD40940P"/>
    <property type="match status" value="1"/>
</dbReference>
<dbReference type="GO" id="GO:0003676">
    <property type="term" value="F:nucleic acid binding"/>
    <property type="evidence" value="ECO:0007669"/>
    <property type="project" value="InterPro"/>
</dbReference>
<reference evidence="8" key="2">
    <citation type="submission" date="2022-06" db="UniProtKB">
        <authorList>
            <consortium name="EnsemblMetazoa"/>
        </authorList>
    </citation>
    <scope>IDENTIFICATION</scope>
    <source>
        <strain evidence="8">DF5081</strain>
    </source>
</reference>
<comment type="cofactor">
    <cofactor evidence="1">
        <name>Mg(2+)</name>
        <dbReference type="ChEBI" id="CHEBI:18420"/>
    </cofactor>
</comment>
<protein>
    <submittedName>
        <fullName evidence="8">Uncharacterized protein</fullName>
    </submittedName>
</protein>
<evidence type="ECO:0000256" key="4">
    <source>
        <dbReference type="ARBA" id="ARBA00022801"/>
    </source>
</evidence>
<dbReference type="Proteomes" id="UP000005237">
    <property type="component" value="Unassembled WGS sequence"/>
</dbReference>
<sequence>MKRLFTPNTTPSKIGTWEVGATSPEKKRGPMIPTKASPTKLMQKRTNAFSDRIKTYVFFDLECTDLIKNDDLRSSSLKKTCEKSEEFSNLLNDLCLQTRMDELPRITEMSFMAIPRDTFDELKEERRKIVSWNEHNPDSQQPVVKFIPTSTHTRLLNPTMDEKEWESYEKRRCFDRKGVLVHPKKQCERYNSFEKEWPDVIRFLDSLPKPVVLSKLFY</sequence>
<dbReference type="InterPro" id="IPR036397">
    <property type="entry name" value="RNaseH_sf"/>
</dbReference>
<feature type="compositionally biased region" description="Polar residues" evidence="7">
    <location>
        <begin position="1"/>
        <end position="13"/>
    </location>
</feature>
<dbReference type="InterPro" id="IPR040393">
    <property type="entry name" value="TREX1/2"/>
</dbReference>
<dbReference type="GO" id="GO:0046872">
    <property type="term" value="F:metal ion binding"/>
    <property type="evidence" value="ECO:0007669"/>
    <property type="project" value="UniProtKB-KW"/>
</dbReference>
<dbReference type="GO" id="GO:0008296">
    <property type="term" value="F:3'-5'-DNA exonuclease activity"/>
    <property type="evidence" value="ECO:0007669"/>
    <property type="project" value="TreeGrafter"/>
</dbReference>
<proteinExistence type="predicted"/>
<dbReference type="EnsemblMetazoa" id="CJA32135a.1">
    <property type="protein sequence ID" value="CJA32135a.1"/>
    <property type="gene ID" value="WBGene00207982"/>
</dbReference>
<keyword evidence="6" id="KW-0460">Magnesium</keyword>
<dbReference type="PANTHER" id="PTHR13058">
    <property type="entry name" value="THREE PRIME REPAIR EXONUCLEASE 1, 2"/>
    <property type="match status" value="1"/>
</dbReference>
<dbReference type="Gene3D" id="3.30.420.10">
    <property type="entry name" value="Ribonuclease H-like superfamily/Ribonuclease H"/>
    <property type="match status" value="1"/>
</dbReference>
<evidence type="ECO:0000256" key="2">
    <source>
        <dbReference type="ARBA" id="ARBA00022722"/>
    </source>
</evidence>
<evidence type="ECO:0000313" key="9">
    <source>
        <dbReference type="Proteomes" id="UP000005237"/>
    </source>
</evidence>
<name>A0A8R1EEI3_CAEJA</name>
<feature type="region of interest" description="Disordered" evidence="7">
    <location>
        <begin position="1"/>
        <end position="36"/>
    </location>
</feature>
<evidence type="ECO:0000256" key="5">
    <source>
        <dbReference type="ARBA" id="ARBA00022839"/>
    </source>
</evidence>
<evidence type="ECO:0000256" key="6">
    <source>
        <dbReference type="ARBA" id="ARBA00022842"/>
    </source>
</evidence>
<accession>A0A8R1EEI3</accession>
<evidence type="ECO:0000313" key="8">
    <source>
        <dbReference type="EnsemblMetazoa" id="CJA32135a.1"/>
    </source>
</evidence>
<evidence type="ECO:0000256" key="7">
    <source>
        <dbReference type="SAM" id="MobiDB-lite"/>
    </source>
</evidence>
<organism evidence="8 9">
    <name type="scientific">Caenorhabditis japonica</name>
    <dbReference type="NCBI Taxonomy" id="281687"/>
    <lineage>
        <taxon>Eukaryota</taxon>
        <taxon>Metazoa</taxon>
        <taxon>Ecdysozoa</taxon>
        <taxon>Nematoda</taxon>
        <taxon>Chromadorea</taxon>
        <taxon>Rhabditida</taxon>
        <taxon>Rhabditina</taxon>
        <taxon>Rhabditomorpha</taxon>
        <taxon>Rhabditoidea</taxon>
        <taxon>Rhabditidae</taxon>
        <taxon>Peloderinae</taxon>
        <taxon>Caenorhabditis</taxon>
    </lineage>
</organism>
<evidence type="ECO:0000256" key="1">
    <source>
        <dbReference type="ARBA" id="ARBA00001946"/>
    </source>
</evidence>
<evidence type="ECO:0000256" key="3">
    <source>
        <dbReference type="ARBA" id="ARBA00022723"/>
    </source>
</evidence>
<dbReference type="GO" id="GO:0006308">
    <property type="term" value="P:DNA catabolic process"/>
    <property type="evidence" value="ECO:0007669"/>
    <property type="project" value="TreeGrafter"/>
</dbReference>
<reference evidence="9" key="1">
    <citation type="submission" date="2010-08" db="EMBL/GenBank/DDBJ databases">
        <authorList>
            <consortium name="Caenorhabditis japonica Sequencing Consortium"/>
            <person name="Wilson R.K."/>
        </authorList>
    </citation>
    <scope>NUCLEOTIDE SEQUENCE [LARGE SCALE GENOMIC DNA]</scope>
    <source>
        <strain evidence="9">DF5081</strain>
    </source>
</reference>
<keyword evidence="4" id="KW-0378">Hydrolase</keyword>
<keyword evidence="5" id="KW-0269">Exonuclease</keyword>
<keyword evidence="2" id="KW-0540">Nuclease</keyword>
<dbReference type="GO" id="GO:0005737">
    <property type="term" value="C:cytoplasm"/>
    <property type="evidence" value="ECO:0007669"/>
    <property type="project" value="TreeGrafter"/>
</dbReference>
<dbReference type="AlphaFoldDB" id="A0A8R1EEI3"/>